<feature type="region of interest" description="Disordered" evidence="1">
    <location>
        <begin position="145"/>
        <end position="246"/>
    </location>
</feature>
<accession>A0AAX4PLG1</accession>
<reference evidence="2 3" key="1">
    <citation type="submission" date="2024-03" db="EMBL/GenBank/DDBJ databases">
        <title>Complete genome sequence of the green alga Chloropicon roscoffensis RCC1871.</title>
        <authorList>
            <person name="Lemieux C."/>
            <person name="Pombert J.-F."/>
            <person name="Otis C."/>
            <person name="Turmel M."/>
        </authorList>
    </citation>
    <scope>NUCLEOTIDE SEQUENCE [LARGE SCALE GENOMIC DNA]</scope>
    <source>
        <strain evidence="2 3">RCC1871</strain>
    </source>
</reference>
<evidence type="ECO:0000313" key="2">
    <source>
        <dbReference type="EMBL" id="WZN66957.1"/>
    </source>
</evidence>
<keyword evidence="3" id="KW-1185">Reference proteome</keyword>
<protein>
    <recommendedName>
        <fullName evidence="4">DNA-directed RNA polymerase III subunit</fullName>
    </recommendedName>
</protein>
<dbReference type="AlphaFoldDB" id="A0AAX4PLG1"/>
<feature type="compositionally biased region" description="Acidic residues" evidence="1">
    <location>
        <begin position="204"/>
        <end position="246"/>
    </location>
</feature>
<proteinExistence type="predicted"/>
<organism evidence="2 3">
    <name type="scientific">Chloropicon roscoffensis</name>
    <dbReference type="NCBI Taxonomy" id="1461544"/>
    <lineage>
        <taxon>Eukaryota</taxon>
        <taxon>Viridiplantae</taxon>
        <taxon>Chlorophyta</taxon>
        <taxon>Chloropicophyceae</taxon>
        <taxon>Chloropicales</taxon>
        <taxon>Chloropicaceae</taxon>
        <taxon>Chloropicon</taxon>
    </lineage>
</organism>
<feature type="compositionally biased region" description="Basic and acidic residues" evidence="1">
    <location>
        <begin position="147"/>
        <end position="161"/>
    </location>
</feature>
<feature type="compositionally biased region" description="Basic and acidic residues" evidence="1">
    <location>
        <begin position="174"/>
        <end position="186"/>
    </location>
</feature>
<evidence type="ECO:0008006" key="4">
    <source>
        <dbReference type="Google" id="ProtNLM"/>
    </source>
</evidence>
<dbReference type="Proteomes" id="UP001472866">
    <property type="component" value="Chromosome 17"/>
</dbReference>
<evidence type="ECO:0000256" key="1">
    <source>
        <dbReference type="SAM" id="MobiDB-lite"/>
    </source>
</evidence>
<name>A0AAX4PLG1_9CHLO</name>
<dbReference type="EMBL" id="CP151517">
    <property type="protein sequence ID" value="WZN66957.1"/>
    <property type="molecule type" value="Genomic_DNA"/>
</dbReference>
<evidence type="ECO:0000313" key="3">
    <source>
        <dbReference type="Proteomes" id="UP001472866"/>
    </source>
</evidence>
<feature type="region of interest" description="Disordered" evidence="1">
    <location>
        <begin position="1"/>
        <end position="38"/>
    </location>
</feature>
<gene>
    <name evidence="2" type="ORF">HKI87_17g85290</name>
</gene>
<sequence length="246" mass="28071">MNGHGTRRGTESCQATTSNSHEEEEEEENKVYFDLPAPPPQTALNRRLMLRSNALKNVWSKSPYKLTSEEVREKGKFREKFKRLRLCTTLNPEHFPEELFSRNSRARTREISRISQDDTKTLDNLRDLSRGADALVEKLAMAEEMEERYKNENGKASKEMDGAAQNGNRVAVKVKVEPNGEREPGSRKRKGSDPSAEDVKAEPGEAEDEEDDEEDDDFYDDEAYGNFDDDDDADPYDDGDEEGAFY</sequence>